<reference evidence="2" key="1">
    <citation type="submission" date="2014-03" db="EMBL/GenBank/DDBJ databases">
        <authorList>
            <person name="Casaregola S."/>
        </authorList>
    </citation>
    <scope>NUCLEOTIDE SEQUENCE [LARGE SCALE GENOMIC DNA]</scope>
    <source>
        <strain evidence="2">CLIB 918</strain>
    </source>
</reference>
<evidence type="ECO:0000259" key="1">
    <source>
        <dbReference type="Pfam" id="PF04130"/>
    </source>
</evidence>
<dbReference type="EMBL" id="CCBN010000014">
    <property type="protein sequence ID" value="CDO56318.1"/>
    <property type="molecule type" value="Genomic_DNA"/>
</dbReference>
<dbReference type="OrthoDB" id="66546at2759"/>
<dbReference type="Proteomes" id="UP000242525">
    <property type="component" value="Unassembled WGS sequence"/>
</dbReference>
<sequence length="857" mass="99029">MANLLDNVLLDLIDATVPNADAERAARLQRQCQRIIKKYQYQYPAIHIGTVYEEYDALIERIDVLSIYGPKSTARLEEIIKTELNHDDYVTAQMLVLLKELAVHPERQKLRPTGPETLEDLRREEGGGTEEDIFANLFENTLVINQDSDGSTLSDWGEDDDAAVPASPMHSLSLSPRHEDVIRQRAQRERQIGQAELRLFLEAVEGDEHQEPDLSGAAVDADVQRFRNFSYWNMEGTGLQPIVVAESTLIHELLVALHGLPSTVFGVGGMANRLRVLHLSVEMVEKLVAAINTELAKLQKIREFLDIEKSFLGLQVFDDAIERLMMKGDLHQFTKAIELELFTNNRNSSNDEHQKSESLFSLNRVLRKLQAFTKDWHFVIQVIETIDEVISIDNNEYHCFIFVLQELYDALKIVFLTADNSPAFNRTLQVFKACFDFFCIEKLTPWFQRGQRHDVEFIELDREAEFGVKLNELLLPKFLVKFKRIIFEIGLSRKLLQKAGPAKNSLEYIYDLPAEIDEGKNGLYQIVFTIHDPNIFWLEFDGNLEKWIYKVHASTTSSLIIKPELDFFRAEVLDWYFLGLLLPSSAATDGGNYDATHLLVLQDFRTEIFAKLARVDETIDKFQVFDAFKDCLKRNGVVDQYDALEVSMKANSNKYQTRLQVLEKLTLRVRHQSTEYVLTKLFLSATAVTKYNEVWSELMKVSYILYLQTRQASRRTSLDSHRTLPSYHQTVFYYKLLEYYMFVINEQYKRFRQACTAQNSRPATTLFTVLNSHQQFLVSVSNLLFLNAEQKPVRKLLDEIYAYTLTVAAPVTNDEYTVSAEYFEDHFVAPFKTTLALFIYDTNDDDNLLNFLHKRLD</sequence>
<dbReference type="AlphaFoldDB" id="A0A0J9XHC6"/>
<gene>
    <name evidence="2" type="ORF">BN980_GECA14s02727g</name>
</gene>
<organism evidence="2 3">
    <name type="scientific">Geotrichum candidum</name>
    <name type="common">Oospora lactis</name>
    <name type="synonym">Dipodascus geotrichum</name>
    <dbReference type="NCBI Taxonomy" id="1173061"/>
    <lineage>
        <taxon>Eukaryota</taxon>
        <taxon>Fungi</taxon>
        <taxon>Dikarya</taxon>
        <taxon>Ascomycota</taxon>
        <taxon>Saccharomycotina</taxon>
        <taxon>Dipodascomycetes</taxon>
        <taxon>Dipodascales</taxon>
        <taxon>Dipodascaceae</taxon>
        <taxon>Geotrichum</taxon>
    </lineage>
</organism>
<dbReference type="Pfam" id="PF04130">
    <property type="entry name" value="GCP_C_terminal"/>
    <property type="match status" value="1"/>
</dbReference>
<evidence type="ECO:0000313" key="2">
    <source>
        <dbReference type="EMBL" id="CDO56318.1"/>
    </source>
</evidence>
<proteinExistence type="predicted"/>
<keyword evidence="3" id="KW-1185">Reference proteome</keyword>
<dbReference type="GO" id="GO:0043015">
    <property type="term" value="F:gamma-tubulin binding"/>
    <property type="evidence" value="ECO:0007669"/>
    <property type="project" value="InterPro"/>
</dbReference>
<comment type="caution">
    <text evidence="2">The sequence shown here is derived from an EMBL/GenBank/DDBJ whole genome shotgun (WGS) entry which is preliminary data.</text>
</comment>
<dbReference type="InterPro" id="IPR040457">
    <property type="entry name" value="GCP_C"/>
</dbReference>
<protein>
    <recommendedName>
        <fullName evidence="1">Gamma tubulin complex component C-terminal domain-containing protein</fullName>
    </recommendedName>
</protein>
<evidence type="ECO:0000313" key="3">
    <source>
        <dbReference type="Proteomes" id="UP000242525"/>
    </source>
</evidence>
<feature type="domain" description="Gamma tubulin complex component C-terminal" evidence="1">
    <location>
        <begin position="680"/>
        <end position="820"/>
    </location>
</feature>
<accession>A0A0J9XHC6</accession>
<name>A0A0J9XHC6_GEOCN</name>